<evidence type="ECO:0000313" key="2">
    <source>
        <dbReference type="Proteomes" id="UP001269375"/>
    </source>
</evidence>
<accession>A0ABU1GSI3</accession>
<dbReference type="RefSeq" id="WP_251592612.1">
    <property type="nucleotide sequence ID" value="NZ_JAMLJI010000002.1"/>
</dbReference>
<name>A0ABU1GSI3_9GAMM</name>
<reference evidence="1 2" key="1">
    <citation type="submission" date="2023-04" db="EMBL/GenBank/DDBJ databases">
        <title>A long-awaited taxogenomic arrangement of the family Halomonadaceae.</title>
        <authorList>
            <person name="De La Haba R."/>
            <person name="Chuvochina M."/>
            <person name="Wittouck S."/>
            <person name="Arahal D.R."/>
            <person name="Sanchez-Porro C."/>
            <person name="Hugenholtz P."/>
            <person name="Ventosa A."/>
        </authorList>
    </citation>
    <scope>NUCLEOTIDE SEQUENCE [LARGE SCALE GENOMIC DNA]</scope>
    <source>
        <strain evidence="1 2">DSM 22428</strain>
    </source>
</reference>
<dbReference type="Gene3D" id="3.40.630.30">
    <property type="match status" value="1"/>
</dbReference>
<comment type="caution">
    <text evidence="1">The sequence shown here is derived from an EMBL/GenBank/DDBJ whole genome shotgun (WGS) entry which is preliminary data.</text>
</comment>
<gene>
    <name evidence="1" type="ORF">QC825_02470</name>
</gene>
<organism evidence="1 2">
    <name type="scientific">Larsenimonas suaedae</name>
    <dbReference type="NCBI Taxonomy" id="1851019"/>
    <lineage>
        <taxon>Bacteria</taxon>
        <taxon>Pseudomonadati</taxon>
        <taxon>Pseudomonadota</taxon>
        <taxon>Gammaproteobacteria</taxon>
        <taxon>Oceanospirillales</taxon>
        <taxon>Halomonadaceae</taxon>
        <taxon>Larsenimonas</taxon>
    </lineage>
</organism>
<dbReference type="EMBL" id="JARWAO010000001">
    <property type="protein sequence ID" value="MDR5894939.1"/>
    <property type="molecule type" value="Genomic_DNA"/>
</dbReference>
<protein>
    <submittedName>
        <fullName evidence="1">Uncharacterized protein</fullName>
    </submittedName>
</protein>
<sequence length="103" mass="11975">MGSVASLLERYHGFALIEPRFARLIKGSHVRFERVGSFQDLYGQRAPYYINYHELITSLPEASLYMMEAIKARIAPKYYQEFLELSSDATFSWRNAFLSKALE</sequence>
<keyword evidence="2" id="KW-1185">Reference proteome</keyword>
<dbReference type="Proteomes" id="UP001269375">
    <property type="component" value="Unassembled WGS sequence"/>
</dbReference>
<evidence type="ECO:0000313" key="1">
    <source>
        <dbReference type="EMBL" id="MDR5894939.1"/>
    </source>
</evidence>
<proteinExistence type="predicted"/>